<organism evidence="1 2">
    <name type="scientific">Bifidobacterium vansinderenii</name>
    <dbReference type="NCBI Taxonomy" id="1984871"/>
    <lineage>
        <taxon>Bacteria</taxon>
        <taxon>Bacillati</taxon>
        <taxon>Actinomycetota</taxon>
        <taxon>Actinomycetes</taxon>
        <taxon>Bifidobacteriales</taxon>
        <taxon>Bifidobacteriaceae</taxon>
        <taxon>Bifidobacterium</taxon>
    </lineage>
</organism>
<dbReference type="EMBL" id="NEWD01000007">
    <property type="protein sequence ID" value="OXN00929.1"/>
    <property type="molecule type" value="Genomic_DNA"/>
</dbReference>
<evidence type="ECO:0000313" key="2">
    <source>
        <dbReference type="Proteomes" id="UP000215433"/>
    </source>
</evidence>
<protein>
    <submittedName>
        <fullName evidence="1">Uncharacterized protein</fullName>
    </submittedName>
</protein>
<dbReference type="Proteomes" id="UP000215433">
    <property type="component" value="Unassembled WGS sequence"/>
</dbReference>
<comment type="caution">
    <text evidence="1">The sequence shown here is derived from an EMBL/GenBank/DDBJ whole genome shotgun (WGS) entry which is preliminary data.</text>
</comment>
<reference evidence="1 2" key="1">
    <citation type="submission" date="2017-05" db="EMBL/GenBank/DDBJ databases">
        <title>Bifidobacterium vansinderenii sp. nov.</title>
        <authorList>
            <person name="Lugli G.A."/>
            <person name="Duranti S."/>
            <person name="Mangifesta M."/>
        </authorList>
    </citation>
    <scope>NUCLEOTIDE SEQUENCE [LARGE SCALE GENOMIC DNA]</scope>
    <source>
        <strain evidence="1 2">Tam10B</strain>
    </source>
</reference>
<accession>A0A229VZ76</accession>
<keyword evidence="2" id="KW-1185">Reference proteome</keyword>
<dbReference type="AlphaFoldDB" id="A0A229VZ76"/>
<sequence length="114" mass="12850">MTERHFNTADDVYIPIRDLATADRLALWHYLVHAVDHAQTSRVWFSRLNELDASRLPADTVTLLAAVIEDNGRTPTVAPELRSLLDEAKPVSPPISLAENPYGVPVYRKWGFLL</sequence>
<proteinExistence type="predicted"/>
<evidence type="ECO:0000313" key="1">
    <source>
        <dbReference type="EMBL" id="OXN00929.1"/>
    </source>
</evidence>
<dbReference type="RefSeq" id="WP_093960049.1">
    <property type="nucleotide sequence ID" value="NZ_NEWD01000007.1"/>
</dbReference>
<name>A0A229VZ76_9BIFI</name>
<gene>
    <name evidence="1" type="ORF">Tam10B_0886</name>
</gene>